<dbReference type="Pfam" id="PF12895">
    <property type="entry name" value="ANAPC3"/>
    <property type="match status" value="1"/>
</dbReference>
<dbReference type="AlphaFoldDB" id="A0A8J6NUY7"/>
<accession>A0A8J6NUY7</accession>
<dbReference type="SUPFAM" id="SSF48452">
    <property type="entry name" value="TPR-like"/>
    <property type="match status" value="1"/>
</dbReference>
<dbReference type="Gene3D" id="1.25.40.10">
    <property type="entry name" value="Tetratricopeptide repeat domain"/>
    <property type="match status" value="2"/>
</dbReference>
<reference evidence="3 4" key="1">
    <citation type="submission" date="2020-08" db="EMBL/GenBank/DDBJ databases">
        <title>Bridging the membrane lipid divide: bacteria of the FCB group superphylum have the potential to synthesize archaeal ether lipids.</title>
        <authorList>
            <person name="Villanueva L."/>
            <person name="Von Meijenfeldt F.A.B."/>
            <person name="Westbye A.B."/>
            <person name="Yadav S."/>
            <person name="Hopmans E.C."/>
            <person name="Dutilh B.E."/>
            <person name="Sinninghe Damste J.S."/>
        </authorList>
    </citation>
    <scope>NUCLEOTIDE SEQUENCE [LARGE SCALE GENOMIC DNA]</scope>
    <source>
        <strain evidence="3">NIOZ-UU17</strain>
    </source>
</reference>
<dbReference type="PANTHER" id="PTHR45586">
    <property type="entry name" value="TPR REPEAT-CONTAINING PROTEIN PA4667"/>
    <property type="match status" value="1"/>
</dbReference>
<evidence type="ECO:0000313" key="4">
    <source>
        <dbReference type="Proteomes" id="UP000605201"/>
    </source>
</evidence>
<proteinExistence type="predicted"/>
<dbReference type="InterPro" id="IPR011990">
    <property type="entry name" value="TPR-like_helical_dom_sf"/>
</dbReference>
<evidence type="ECO:0000313" key="3">
    <source>
        <dbReference type="EMBL" id="MBC8433859.1"/>
    </source>
</evidence>
<dbReference type="InterPro" id="IPR019734">
    <property type="entry name" value="TPR_rpt"/>
</dbReference>
<comment type="caution">
    <text evidence="3">The sequence shown here is derived from an EMBL/GenBank/DDBJ whole genome shotgun (WGS) entry which is preliminary data.</text>
</comment>
<keyword evidence="2" id="KW-0802">TPR repeat</keyword>
<dbReference type="Proteomes" id="UP000605201">
    <property type="component" value="Unassembled WGS sequence"/>
</dbReference>
<dbReference type="Pfam" id="PF13181">
    <property type="entry name" value="TPR_8"/>
    <property type="match status" value="1"/>
</dbReference>
<evidence type="ECO:0000256" key="1">
    <source>
        <dbReference type="ARBA" id="ARBA00022737"/>
    </source>
</evidence>
<protein>
    <submittedName>
        <fullName evidence="3">Tetratricopeptide repeat protein</fullName>
    </submittedName>
</protein>
<evidence type="ECO:0000256" key="2">
    <source>
        <dbReference type="ARBA" id="ARBA00022803"/>
    </source>
</evidence>
<name>A0A8J6NUY7_9BACT</name>
<keyword evidence="1" id="KW-0677">Repeat</keyword>
<sequence>MTSPDYNEYRELIKKGQYIKAVHLAEMAYLEGERNNPFWLTRQAAALSRAGKYDQGYDIAKQALALKPSNPYSILAVAEALSGLNRMDEALQHYEEIAQDPKLSLYVRRGMLYCLSELKQWDRMLQLLGQWEMPPAASLQWKVKVLTGQDRLPEAIEACRQWLEIEPDNRQGMWALTELEIQRDGLEVIIKKMGRLAKIDSRPPIYKEIYASLCRRAGRPELALEQYEKLTQTGTDPWILQQQAFALKKSGKESEAIPMLEELLKLDPRNFYLHSSYISACKKSRQLDKALDFYENLVALHPDEKPLYGRIKKLQKMLGVEI</sequence>
<dbReference type="InterPro" id="IPR051012">
    <property type="entry name" value="CellSynth/LPSAsmb/PSIAsmb"/>
</dbReference>
<dbReference type="PANTHER" id="PTHR45586:SF1">
    <property type="entry name" value="LIPOPOLYSACCHARIDE ASSEMBLY PROTEIN B"/>
    <property type="match status" value="1"/>
</dbReference>
<gene>
    <name evidence="3" type="ORF">H8D96_18260</name>
</gene>
<organism evidence="3 4">
    <name type="scientific">Candidatus Desulfatibia vada</name>
    <dbReference type="NCBI Taxonomy" id="2841696"/>
    <lineage>
        <taxon>Bacteria</taxon>
        <taxon>Pseudomonadati</taxon>
        <taxon>Thermodesulfobacteriota</taxon>
        <taxon>Desulfobacteria</taxon>
        <taxon>Desulfobacterales</taxon>
        <taxon>Desulfobacterales incertae sedis</taxon>
        <taxon>Candidatus Desulfatibia</taxon>
    </lineage>
</organism>
<dbReference type="SMART" id="SM00028">
    <property type="entry name" value="TPR"/>
    <property type="match status" value="5"/>
</dbReference>
<dbReference type="EMBL" id="JACNIG010000346">
    <property type="protein sequence ID" value="MBC8433859.1"/>
    <property type="molecule type" value="Genomic_DNA"/>
</dbReference>